<keyword evidence="2" id="KW-0378">Hydrolase</keyword>
<dbReference type="Pfam" id="PF00975">
    <property type="entry name" value="Thioesterase"/>
    <property type="match status" value="1"/>
</dbReference>
<reference evidence="4 5" key="1">
    <citation type="submission" date="2019-06" db="EMBL/GenBank/DDBJ databases">
        <title>Sequencing the genomes of 1000 actinobacteria strains.</title>
        <authorList>
            <person name="Klenk H.-P."/>
        </authorList>
    </citation>
    <scope>NUCLEOTIDE SEQUENCE [LARGE SCALE GENOMIC DNA]</scope>
    <source>
        <strain evidence="4 5">DSM 19828</strain>
    </source>
</reference>
<dbReference type="EMBL" id="VFMO01000001">
    <property type="protein sequence ID" value="TQJ14489.1"/>
    <property type="molecule type" value="Genomic_DNA"/>
</dbReference>
<keyword evidence="5" id="KW-1185">Reference proteome</keyword>
<comment type="caution">
    <text evidence="4">The sequence shown here is derived from an EMBL/GenBank/DDBJ whole genome shotgun (WGS) entry which is preliminary data.</text>
</comment>
<dbReference type="InterPro" id="IPR001031">
    <property type="entry name" value="Thioesterase"/>
</dbReference>
<gene>
    <name evidence="4" type="ORF">FB459_1955</name>
</gene>
<dbReference type="Proteomes" id="UP000320806">
    <property type="component" value="Unassembled WGS sequence"/>
</dbReference>
<dbReference type="SUPFAM" id="SSF53474">
    <property type="entry name" value="alpha/beta-Hydrolases"/>
    <property type="match status" value="1"/>
</dbReference>
<evidence type="ECO:0000313" key="4">
    <source>
        <dbReference type="EMBL" id="TQJ14489.1"/>
    </source>
</evidence>
<dbReference type="SMART" id="SM00824">
    <property type="entry name" value="PKS_TE"/>
    <property type="match status" value="1"/>
</dbReference>
<dbReference type="PANTHER" id="PTHR11487:SF0">
    <property type="entry name" value="S-ACYL FATTY ACID SYNTHASE THIOESTERASE, MEDIUM CHAIN"/>
    <property type="match status" value="1"/>
</dbReference>
<evidence type="ECO:0000259" key="3">
    <source>
        <dbReference type="SMART" id="SM00824"/>
    </source>
</evidence>
<evidence type="ECO:0000256" key="2">
    <source>
        <dbReference type="ARBA" id="ARBA00022801"/>
    </source>
</evidence>
<organism evidence="4 5">
    <name type="scientific">Yimella lutea</name>
    <dbReference type="NCBI Taxonomy" id="587872"/>
    <lineage>
        <taxon>Bacteria</taxon>
        <taxon>Bacillati</taxon>
        <taxon>Actinomycetota</taxon>
        <taxon>Actinomycetes</taxon>
        <taxon>Micrococcales</taxon>
        <taxon>Dermacoccaceae</taxon>
        <taxon>Yimella</taxon>
    </lineage>
</organism>
<proteinExistence type="inferred from homology"/>
<dbReference type="AlphaFoldDB" id="A0A542EGP8"/>
<dbReference type="GO" id="GO:0008610">
    <property type="term" value="P:lipid biosynthetic process"/>
    <property type="evidence" value="ECO:0007669"/>
    <property type="project" value="TreeGrafter"/>
</dbReference>
<dbReference type="Gene3D" id="3.40.50.1820">
    <property type="entry name" value="alpha/beta hydrolase"/>
    <property type="match status" value="1"/>
</dbReference>
<protein>
    <submittedName>
        <fullName evidence="4">Surfactin synthase thioesterase subunit</fullName>
    </submittedName>
</protein>
<comment type="similarity">
    <text evidence="1">Belongs to the thioesterase family.</text>
</comment>
<evidence type="ECO:0000256" key="1">
    <source>
        <dbReference type="ARBA" id="ARBA00007169"/>
    </source>
</evidence>
<evidence type="ECO:0000313" key="5">
    <source>
        <dbReference type="Proteomes" id="UP000320806"/>
    </source>
</evidence>
<sequence length="243" mass="26462">MTHLLFFPGAGSFGTEFATLGRSLPFASAVIDYPGRRGATFGHPPESFRTVVDHCMEQVRGTESRRQPVALLGHSYGAYVAWETAMRLEAEGTSVRGLFLAGAASPSHDTSRLPVTVPEVRRYFDRVDPHLLTSAPSSEWADIICETAADDLRLLRDYRTQPRGADSMLAIPATVCRGEQDTLVDRAALEAWGEFCSGPFSSIVFAGGHSDYLTTSTFASWLTEQVHQLASGPEPTKGVNHDE</sequence>
<dbReference type="OrthoDB" id="8480037at2"/>
<dbReference type="PANTHER" id="PTHR11487">
    <property type="entry name" value="THIOESTERASE"/>
    <property type="match status" value="1"/>
</dbReference>
<feature type="domain" description="Thioesterase TesA-like" evidence="3">
    <location>
        <begin position="5"/>
        <end position="222"/>
    </location>
</feature>
<dbReference type="InterPro" id="IPR029058">
    <property type="entry name" value="AB_hydrolase_fold"/>
</dbReference>
<dbReference type="InterPro" id="IPR020802">
    <property type="entry name" value="TesA-like"/>
</dbReference>
<dbReference type="GO" id="GO:0016787">
    <property type="term" value="F:hydrolase activity"/>
    <property type="evidence" value="ECO:0007669"/>
    <property type="project" value="UniProtKB-KW"/>
</dbReference>
<name>A0A542EGP8_9MICO</name>
<accession>A0A542EGP8</accession>
<dbReference type="RefSeq" id="WP_141928292.1">
    <property type="nucleotide sequence ID" value="NZ_BAABCI010000029.1"/>
</dbReference>
<dbReference type="InterPro" id="IPR012223">
    <property type="entry name" value="TEII"/>
</dbReference>